<evidence type="ECO:0000256" key="2">
    <source>
        <dbReference type="SAM" id="SignalP"/>
    </source>
</evidence>
<feature type="signal peptide" evidence="2">
    <location>
        <begin position="1"/>
        <end position="37"/>
    </location>
</feature>
<evidence type="ECO:0000313" key="3">
    <source>
        <dbReference type="EMBL" id="TDT18462.1"/>
    </source>
</evidence>
<protein>
    <submittedName>
        <fullName evidence="3">Reprolysin-like metallo-peptidase family M12B</fullName>
    </submittedName>
</protein>
<dbReference type="Proteomes" id="UP000294558">
    <property type="component" value="Unassembled WGS sequence"/>
</dbReference>
<dbReference type="SUPFAM" id="SSF55486">
    <property type="entry name" value="Metalloproteases ('zincins'), catalytic domain"/>
    <property type="match status" value="1"/>
</dbReference>
<name>A0A4R7I467_9ACTN</name>
<feature type="chain" id="PRO_5020423751" evidence="2">
    <location>
        <begin position="38"/>
        <end position="838"/>
    </location>
</feature>
<dbReference type="EMBL" id="SOAU01000001">
    <property type="protein sequence ID" value="TDT18462.1"/>
    <property type="molecule type" value="Genomic_DNA"/>
</dbReference>
<proteinExistence type="predicted"/>
<evidence type="ECO:0000256" key="1">
    <source>
        <dbReference type="SAM" id="MobiDB-lite"/>
    </source>
</evidence>
<evidence type="ECO:0000313" key="4">
    <source>
        <dbReference type="Proteomes" id="UP000294558"/>
    </source>
</evidence>
<keyword evidence="4" id="KW-1185">Reference proteome</keyword>
<organism evidence="3 4">
    <name type="scientific">Ilumatobacter fluminis</name>
    <dbReference type="NCBI Taxonomy" id="467091"/>
    <lineage>
        <taxon>Bacteria</taxon>
        <taxon>Bacillati</taxon>
        <taxon>Actinomycetota</taxon>
        <taxon>Acidimicrobiia</taxon>
        <taxon>Acidimicrobiales</taxon>
        <taxon>Ilumatobacteraceae</taxon>
        <taxon>Ilumatobacter</taxon>
    </lineage>
</organism>
<accession>A0A4R7I467</accession>
<dbReference type="Pfam" id="PF13583">
    <property type="entry name" value="Reprolysin_4"/>
    <property type="match status" value="1"/>
</dbReference>
<dbReference type="Gene3D" id="3.40.390.10">
    <property type="entry name" value="Collagenase (Catalytic Domain)"/>
    <property type="match status" value="1"/>
</dbReference>
<dbReference type="GO" id="GO:0008237">
    <property type="term" value="F:metallopeptidase activity"/>
    <property type="evidence" value="ECO:0007669"/>
    <property type="project" value="InterPro"/>
</dbReference>
<reference evidence="3 4" key="1">
    <citation type="submission" date="2019-03" db="EMBL/GenBank/DDBJ databases">
        <title>Sequencing the genomes of 1000 actinobacteria strains.</title>
        <authorList>
            <person name="Klenk H.-P."/>
        </authorList>
    </citation>
    <scope>NUCLEOTIDE SEQUENCE [LARGE SCALE GENOMIC DNA]</scope>
    <source>
        <strain evidence="3 4">DSM 18936</strain>
    </source>
</reference>
<dbReference type="InterPro" id="IPR024079">
    <property type="entry name" value="MetalloPept_cat_dom_sf"/>
</dbReference>
<comment type="caution">
    <text evidence="3">The sequence shown here is derived from an EMBL/GenBank/DDBJ whole genome shotgun (WGS) entry which is preliminary data.</text>
</comment>
<feature type="region of interest" description="Disordered" evidence="1">
    <location>
        <begin position="161"/>
        <end position="181"/>
    </location>
</feature>
<keyword evidence="2" id="KW-0732">Signal</keyword>
<dbReference type="AlphaFoldDB" id="A0A4R7I467"/>
<gene>
    <name evidence="3" type="ORF">BDK89_4083</name>
</gene>
<sequence>MQHFASWREAFLNKSSRRVCALLGAAAALVVGSIVPAAGASATGESNHFTDAPAVADPSGEVESITTNAVRSRTVHIDVDGLLADLATGSVTFDLFDDTSVSFTGVGRGAGVDGGSTWSATGESSTFSLTIDDGVRGTWMSGATVYSVRPAGDGAHLVAEHSNESAGRVEHQEPDPDDRPVALSDERIAEALAQRPSGEQSPRSAQADGSAVVRVLTVYTTSARTWYGGAANAEAAIAAMVNDTNTILSNSGVDVQVESAGIQHVAHNDLATTSADLQALTFADTEALDDVHFERFITDADVVMMVRSPAGFVCGSAWALQLAQSGWDDDYAFGVIDSVCAPAPEYGYAHEFGHLFGADHGYGDGVGVFSYSTGYRAPVGNPGGRYRTVMAYEDGPDCECPVIPYFSSPRSIDGIGSIGSASQDNTRTMNNTAARVAAYRPLPYLTFGPDRLLETRSGPDNLTADGEFQGQGVRAAGSTLQLQVSGRSLVIDSDEAVLLNVTAINPSAAGHITVWPCNEQQPTASNLNYTPGGVVANTVLAKLDNRGRVCIYTHAQVHLVVDVSAAVPNDSSLRPVVPARLLETRSGPAFRTSDGQNQGGGVRSAGSVTKIEVAGRGGVPPTATAAMLNVTAVNPSAAGHITVWPCDQSQPTASSLNAGPGQVVPNAVLAKLDPQGNICIYTHASMHLLLDVAGAVTNGSPLVSIQPARVLETRSGAGNTTVDGYYRNTGPIGPYQWARLALIHEVGDQYVGRGGVDTGARSAIVNITAVNPESAGHITAYDCAFEIPNASNLNYAPGQVVANMAIVTLSYDDIEVDEGFCIASRGRTHLLVDVVAWL</sequence>
<dbReference type="RefSeq" id="WP_133870675.1">
    <property type="nucleotide sequence ID" value="NZ_SOAU01000001.1"/>
</dbReference>
<dbReference type="OrthoDB" id="3480681at2"/>